<comment type="catalytic activity">
    <reaction evidence="6">
        <text>O-phospho-L-threonyl-[protein] + H2O = L-threonyl-[protein] + phosphate</text>
        <dbReference type="Rhea" id="RHEA:47004"/>
        <dbReference type="Rhea" id="RHEA-COMP:11060"/>
        <dbReference type="Rhea" id="RHEA-COMP:11605"/>
        <dbReference type="ChEBI" id="CHEBI:15377"/>
        <dbReference type="ChEBI" id="CHEBI:30013"/>
        <dbReference type="ChEBI" id="CHEBI:43474"/>
        <dbReference type="ChEBI" id="CHEBI:61977"/>
        <dbReference type="EC" id="3.1.3.16"/>
    </reaction>
</comment>
<evidence type="ECO:0000313" key="8">
    <source>
        <dbReference type="EMBL" id="CAD8089102.1"/>
    </source>
</evidence>
<keyword evidence="4" id="KW-0464">Manganese</keyword>
<accession>A0A8S1NAE4</accession>
<dbReference type="PROSITE" id="PS00125">
    <property type="entry name" value="SER_THR_PHOSPHATASE"/>
    <property type="match status" value="1"/>
</dbReference>
<name>A0A8S1NAE4_9CILI</name>
<evidence type="ECO:0000256" key="5">
    <source>
        <dbReference type="ARBA" id="ARBA00038328"/>
    </source>
</evidence>
<evidence type="ECO:0000256" key="2">
    <source>
        <dbReference type="ARBA" id="ARBA00022801"/>
    </source>
</evidence>
<evidence type="ECO:0000259" key="7">
    <source>
        <dbReference type="PROSITE" id="PS00125"/>
    </source>
</evidence>
<dbReference type="SMART" id="SM00156">
    <property type="entry name" value="PP2Ac"/>
    <property type="match status" value="1"/>
</dbReference>
<keyword evidence="9" id="KW-1185">Reference proteome</keyword>
<gene>
    <name evidence="8" type="ORF">PSON_ATCC_30995.1.T0530273</name>
</gene>
<evidence type="ECO:0000256" key="4">
    <source>
        <dbReference type="ARBA" id="ARBA00023211"/>
    </source>
</evidence>
<dbReference type="GO" id="GO:0004722">
    <property type="term" value="F:protein serine/threonine phosphatase activity"/>
    <property type="evidence" value="ECO:0007669"/>
    <property type="project" value="UniProtKB-EC"/>
</dbReference>
<organism evidence="8 9">
    <name type="scientific">Paramecium sonneborni</name>
    <dbReference type="NCBI Taxonomy" id="65129"/>
    <lineage>
        <taxon>Eukaryota</taxon>
        <taxon>Sar</taxon>
        <taxon>Alveolata</taxon>
        <taxon>Ciliophora</taxon>
        <taxon>Intramacronucleata</taxon>
        <taxon>Oligohymenophorea</taxon>
        <taxon>Peniculida</taxon>
        <taxon>Parameciidae</taxon>
        <taxon>Paramecium</taxon>
    </lineage>
</organism>
<dbReference type="InterPro" id="IPR004843">
    <property type="entry name" value="Calcineurin-like_PHP"/>
</dbReference>
<dbReference type="AlphaFoldDB" id="A0A8S1NAE4"/>
<dbReference type="FunFam" id="3.60.21.10:FF:000005">
    <property type="entry name" value="Serine/threonine-protein phosphatase"/>
    <property type="match status" value="1"/>
</dbReference>
<keyword evidence="1" id="KW-0479">Metal-binding</keyword>
<proteinExistence type="inferred from homology"/>
<comment type="caution">
    <text evidence="8">The sequence shown here is derived from an EMBL/GenBank/DDBJ whole genome shotgun (WGS) entry which is preliminary data.</text>
</comment>
<dbReference type="OrthoDB" id="1930084at2759"/>
<dbReference type="InterPro" id="IPR047129">
    <property type="entry name" value="PPA2-like"/>
</dbReference>
<dbReference type="GO" id="GO:0046872">
    <property type="term" value="F:metal ion binding"/>
    <property type="evidence" value="ECO:0007669"/>
    <property type="project" value="UniProtKB-KW"/>
</dbReference>
<protein>
    <recommendedName>
        <fullName evidence="6">Serine/threonine-protein phosphatase</fullName>
        <ecNumber evidence="6">3.1.3.16</ecNumber>
    </recommendedName>
</protein>
<dbReference type="EC" id="3.1.3.16" evidence="6"/>
<evidence type="ECO:0000256" key="1">
    <source>
        <dbReference type="ARBA" id="ARBA00022723"/>
    </source>
</evidence>
<dbReference type="CDD" id="cd07415">
    <property type="entry name" value="MPP_PP2A_PP4_PP6"/>
    <property type="match status" value="1"/>
</dbReference>
<dbReference type="EMBL" id="CAJJDN010000053">
    <property type="protein sequence ID" value="CAD8089102.1"/>
    <property type="molecule type" value="Genomic_DNA"/>
</dbReference>
<dbReference type="PANTHER" id="PTHR45619">
    <property type="entry name" value="SERINE/THREONINE-PROTEIN PHOSPHATASE PP2A-RELATED"/>
    <property type="match status" value="1"/>
</dbReference>
<evidence type="ECO:0000313" key="9">
    <source>
        <dbReference type="Proteomes" id="UP000692954"/>
    </source>
</evidence>
<feature type="domain" description="Serine/threonine specific protein phosphatases" evidence="7">
    <location>
        <begin position="337"/>
        <end position="342"/>
    </location>
</feature>
<dbReference type="Proteomes" id="UP000692954">
    <property type="component" value="Unassembled WGS sequence"/>
</dbReference>
<keyword evidence="2 6" id="KW-0378">Hydrolase</keyword>
<reference evidence="8" key="1">
    <citation type="submission" date="2021-01" db="EMBL/GenBank/DDBJ databases">
        <authorList>
            <consortium name="Genoscope - CEA"/>
            <person name="William W."/>
        </authorList>
    </citation>
    <scope>NUCLEOTIDE SEQUENCE</scope>
</reference>
<dbReference type="Pfam" id="PF00149">
    <property type="entry name" value="Metallophos"/>
    <property type="match status" value="1"/>
</dbReference>
<comment type="similarity">
    <text evidence="5">Belongs to the PPP phosphatase family. PP-4 (PP-X) subfamily.</text>
</comment>
<dbReference type="InterPro" id="IPR006186">
    <property type="entry name" value="Ser/Thr-sp_prot-phosphatase"/>
</dbReference>
<keyword evidence="3" id="KW-0904">Protein phosphatase</keyword>
<evidence type="ECO:0000256" key="3">
    <source>
        <dbReference type="ARBA" id="ARBA00022912"/>
    </source>
</evidence>
<sequence>MFNPITKHHRCQSNLEGQRINQSSQNLNQSNLYLNLNCLLSNREHKVNINGLQSNKEHNVNINNLISNREHNVSVTSNVSNSKQYVQPLFTQMKSARSNITSNINVKQLLNNNNNHNQSQELSTQRQSRGGSILRQLTNRSFSNRSQSMYKVHLNDDNKVQQQCCNQKKNGSMTQRTEASEQELQIQPKVSKIQDKDYKKQNQNSYYDDLNQIQNIQFIKKQKNFSQYIMSDIDQWIETLRNGENLKETDVKILCNKAKDILNNEDNVIRVEAPVTICGDIHGQFYDLMELFKVGGDVPETNYLFLGDFVDRGYNSVETFLLLLALKVRYPDQITLIRGNHESRQITQVYGFYDECLRKYSTLNVWKYCTEVFDYLALAAVVNDNIFCVHGGLSPYIKTIDEIRVINRKQEVPHEGVMCDLMWSDPDEIEGWSQSARGAGFVFGADVVKEFNRRNGISLICRAHQLAMEGFKLMFDNSLVTVWSAPNYCYRCGNVASILELDENLKKYYKLFEAAPNDRASNSKKAIADYFL</sequence>
<evidence type="ECO:0000256" key="6">
    <source>
        <dbReference type="RuleBase" id="RU004273"/>
    </source>
</evidence>